<dbReference type="EMBL" id="JACARL010000131">
    <property type="protein sequence ID" value="NWE84674.1"/>
    <property type="molecule type" value="Genomic_DNA"/>
</dbReference>
<dbReference type="AlphaFoldDB" id="A0A7Y8FT76"/>
<accession>A0A7Y8FT76</accession>
<dbReference type="Proteomes" id="UP000590218">
    <property type="component" value="Unassembled WGS sequence"/>
</dbReference>
<proteinExistence type="predicted"/>
<organism evidence="2 3">
    <name type="scientific">Pseudomonas edaphica</name>
    <dbReference type="NCBI Taxonomy" id="2006980"/>
    <lineage>
        <taxon>Bacteria</taxon>
        <taxon>Pseudomonadati</taxon>
        <taxon>Pseudomonadota</taxon>
        <taxon>Gammaproteobacteria</taxon>
        <taxon>Pseudomonadales</taxon>
        <taxon>Pseudomonadaceae</taxon>
        <taxon>Pseudomonas</taxon>
    </lineage>
</organism>
<feature type="region of interest" description="Disordered" evidence="1">
    <location>
        <begin position="1"/>
        <end position="20"/>
    </location>
</feature>
<sequence length="84" mass="9586">MTLDMQSHAKSIEYRTKPEPRQRSALGRLLTVKKGCKRLSATLPLFALRPLHAANLIGVNPIFSLLKRFIKFIKMAQLQERLSP</sequence>
<evidence type="ECO:0000313" key="3">
    <source>
        <dbReference type="Proteomes" id="UP000590218"/>
    </source>
</evidence>
<reference evidence="2 3" key="1">
    <citation type="submission" date="2020-04" db="EMBL/GenBank/DDBJ databases">
        <title>Molecular characterization of pseudomonads from Agaricus bisporus reveal novel blotch 2 pathogens in Western Europe.</title>
        <authorList>
            <person name="Taparia T."/>
            <person name="Krijger M."/>
            <person name="Haynes E."/>
            <person name="Elpinstone J.G."/>
            <person name="Noble R."/>
            <person name="Van Der Wolf J."/>
        </authorList>
    </citation>
    <scope>NUCLEOTIDE SEQUENCE [LARGE SCALE GENOMIC DNA]</scope>
    <source>
        <strain evidence="2 3">K6002</strain>
    </source>
</reference>
<evidence type="ECO:0000313" key="2">
    <source>
        <dbReference type="EMBL" id="NWE84674.1"/>
    </source>
</evidence>
<protein>
    <submittedName>
        <fullName evidence="2">Uncharacterized protein</fullName>
    </submittedName>
</protein>
<gene>
    <name evidence="2" type="ORF">HX795_21430</name>
</gene>
<comment type="caution">
    <text evidence="2">The sequence shown here is derived from an EMBL/GenBank/DDBJ whole genome shotgun (WGS) entry which is preliminary data.</text>
</comment>
<feature type="compositionally biased region" description="Basic and acidic residues" evidence="1">
    <location>
        <begin position="10"/>
        <end position="20"/>
    </location>
</feature>
<evidence type="ECO:0000256" key="1">
    <source>
        <dbReference type="SAM" id="MobiDB-lite"/>
    </source>
</evidence>
<name>A0A7Y8FT76_9PSED</name>